<dbReference type="InterPro" id="IPR007527">
    <property type="entry name" value="Znf_SWIM"/>
</dbReference>
<evidence type="ECO:0000256" key="2">
    <source>
        <dbReference type="ARBA" id="ARBA00022771"/>
    </source>
</evidence>
<protein>
    <recommendedName>
        <fullName evidence="5">SWIM-type domain-containing protein</fullName>
    </recommendedName>
</protein>
<dbReference type="InterPro" id="IPR006564">
    <property type="entry name" value="Znf_PMZ"/>
</dbReference>
<dbReference type="SMART" id="SM00575">
    <property type="entry name" value="ZnF_PMZ"/>
    <property type="match status" value="1"/>
</dbReference>
<keyword evidence="3" id="KW-0862">Zinc</keyword>
<dbReference type="PANTHER" id="PTHR47718:SF13">
    <property type="entry name" value="OS09G0290500 PROTEIN"/>
    <property type="match status" value="1"/>
</dbReference>
<evidence type="ECO:0000259" key="5">
    <source>
        <dbReference type="PROSITE" id="PS50966"/>
    </source>
</evidence>
<gene>
    <name evidence="6" type="ORF">OSB04_019858</name>
</gene>
<comment type="caution">
    <text evidence="6">The sequence shown here is derived from an EMBL/GenBank/DDBJ whole genome shotgun (WGS) entry which is preliminary data.</text>
</comment>
<dbReference type="GO" id="GO:0008270">
    <property type="term" value="F:zinc ion binding"/>
    <property type="evidence" value="ECO:0007669"/>
    <property type="project" value="UniProtKB-KW"/>
</dbReference>
<evidence type="ECO:0000313" key="6">
    <source>
        <dbReference type="EMBL" id="KAJ9547315.1"/>
    </source>
</evidence>
<evidence type="ECO:0000256" key="4">
    <source>
        <dbReference type="PROSITE-ProRule" id="PRU00325"/>
    </source>
</evidence>
<dbReference type="Pfam" id="PF04434">
    <property type="entry name" value="SWIM"/>
    <property type="match status" value="1"/>
</dbReference>
<name>A0AA38T3C4_9ASTR</name>
<dbReference type="PROSITE" id="PS50966">
    <property type="entry name" value="ZF_SWIM"/>
    <property type="match status" value="1"/>
</dbReference>
<dbReference type="Pfam" id="PF03101">
    <property type="entry name" value="FAR1"/>
    <property type="match status" value="1"/>
</dbReference>
<dbReference type="EMBL" id="JARYMX010000005">
    <property type="protein sequence ID" value="KAJ9547315.1"/>
    <property type="molecule type" value="Genomic_DNA"/>
</dbReference>
<dbReference type="InterPro" id="IPR004330">
    <property type="entry name" value="FAR1_DNA_bnd_dom"/>
</dbReference>
<dbReference type="PANTHER" id="PTHR47718">
    <property type="entry name" value="OS01G0519700 PROTEIN"/>
    <property type="match status" value="1"/>
</dbReference>
<proteinExistence type="predicted"/>
<accession>A0AA38T3C4</accession>
<reference evidence="6" key="1">
    <citation type="submission" date="2023-03" db="EMBL/GenBank/DDBJ databases">
        <title>Chromosome-scale reference genome and RAD-based genetic map of yellow starthistle (Centaurea solstitialis) reveal putative structural variation and QTLs associated with invader traits.</title>
        <authorList>
            <person name="Reatini B."/>
            <person name="Cang F.A."/>
            <person name="Jiang Q."/>
            <person name="Mckibben M.T.W."/>
            <person name="Barker M.S."/>
            <person name="Rieseberg L.H."/>
            <person name="Dlugosch K.M."/>
        </authorList>
    </citation>
    <scope>NUCLEOTIDE SEQUENCE</scope>
    <source>
        <strain evidence="6">CAN-66</strain>
        <tissue evidence="6">Leaf</tissue>
    </source>
</reference>
<evidence type="ECO:0000256" key="1">
    <source>
        <dbReference type="ARBA" id="ARBA00022723"/>
    </source>
</evidence>
<keyword evidence="2 4" id="KW-0863">Zinc-finger</keyword>
<sequence length="769" mass="88865">MEATSMEAEFCTYVAPSMDYEDPISAHCTLSSRFNVLNLSESSSKPSMEAETCIAAPSTEAEEPTDVNPHQDDQSIPKVGMVFDSEDELYNFFQKYAYQIGFGICKMSTRTKGEGATRYYSLACAKGGVYVPKTKRVCQLSTKTGCKAKICVIAYGDGKCKISRVFLEHNHALSPRKSRFQRSHKKMGSYAKRRLELNDYAGIPLNKSFHSLVVEAKGYDNLPFGETDCRNYIAKVRQLRLGIGDAEALRNYFVRMQRRSPNFFYVIDMDDEGRLQNVFWADARSRAAYESFGDVISFDSTYLTNKYSMSFAPFVGVNHHGQSILFGCGLLSREDTDTYVWLFKSWLECMNGRPPKAIITDQCRSMQGAVAQVFPESHHRLCLWHIMKKIPEKLSGLAQYKTIKRTLKILVYESMDPQEFEDGWCKMIENYRLEKNEWLSSLFNDRRRWVPVYVKVFFWAGMSTTQRSESMNSFFDGYVNSKTSLRQFVEQYDNALKSKIEKETKADFESLNSSYKLITGFHFERQFHEAYTNAIFKLFQDELRGMVFCNCLLVKIDGVRHIFHVTDIVEGKHGDFKKRVVYTVSYDEVQCDIRCSCHLFEFRGIVCRHMAKILIEEDVKEIHSRYILSRWRKDVKHGHYLVINCYEDMVSGDEAKQFDHLCSKFYEVAQFANSREKYEYLMSCIKMAKEKLNDDSIWECSSNVNLIPEDVHHASVSTTKLLPPLQVCEGMENILQDQRSSIGMPNTRCEHGAISHNDNSFKHQFDLNQ</sequence>
<organism evidence="6 7">
    <name type="scientific">Centaurea solstitialis</name>
    <name type="common">yellow star-thistle</name>
    <dbReference type="NCBI Taxonomy" id="347529"/>
    <lineage>
        <taxon>Eukaryota</taxon>
        <taxon>Viridiplantae</taxon>
        <taxon>Streptophyta</taxon>
        <taxon>Embryophyta</taxon>
        <taxon>Tracheophyta</taxon>
        <taxon>Spermatophyta</taxon>
        <taxon>Magnoliopsida</taxon>
        <taxon>eudicotyledons</taxon>
        <taxon>Gunneridae</taxon>
        <taxon>Pentapetalae</taxon>
        <taxon>asterids</taxon>
        <taxon>campanulids</taxon>
        <taxon>Asterales</taxon>
        <taxon>Asteraceae</taxon>
        <taxon>Carduoideae</taxon>
        <taxon>Cardueae</taxon>
        <taxon>Centaureinae</taxon>
        <taxon>Centaurea</taxon>
    </lineage>
</organism>
<keyword evidence="7" id="KW-1185">Reference proteome</keyword>
<keyword evidence="1" id="KW-0479">Metal-binding</keyword>
<dbReference type="Pfam" id="PF10551">
    <property type="entry name" value="MULE"/>
    <property type="match status" value="1"/>
</dbReference>
<dbReference type="Proteomes" id="UP001172457">
    <property type="component" value="Chromosome 5"/>
</dbReference>
<dbReference type="InterPro" id="IPR018289">
    <property type="entry name" value="MULE_transposase_dom"/>
</dbReference>
<evidence type="ECO:0000313" key="7">
    <source>
        <dbReference type="Proteomes" id="UP001172457"/>
    </source>
</evidence>
<dbReference type="AlphaFoldDB" id="A0AA38T3C4"/>
<evidence type="ECO:0000256" key="3">
    <source>
        <dbReference type="ARBA" id="ARBA00022833"/>
    </source>
</evidence>
<feature type="domain" description="SWIM-type" evidence="5">
    <location>
        <begin position="582"/>
        <end position="618"/>
    </location>
</feature>